<gene>
    <name evidence="1" type="ORF">MRB53_011540</name>
</gene>
<evidence type="ECO:0000313" key="1">
    <source>
        <dbReference type="EMBL" id="KAJ8637273.1"/>
    </source>
</evidence>
<sequence length="577" mass="64789">MSQKRHPDEDDKVESEGSESPNEKRQKVPALRNVTIEPAKQHTFQKFLEPLLRRVVKEEVELALTKHLACKKRHCGKQIYPSTSTSLELQFTSKLSLPIFTGTKIEGEDCPVLNVSLVDAFTGRVVTSGPESSIKVEIVVLEGDFEGNEDENWTFKEFQDNVVREREGKRPLLTGDVLLNLNEGTGALGDLVFTDNSSWTRSRKFRLGARVGDGYFGERRVKEAKTEAFVVKDHRGELYKKHYPPSLSDEVWRLEKIGKDGAFHKRLSSANINTVKDFLTLLCTDAQRLRNILGNGMSAKMWELTVDHARTCALDGHNYMYYPNTQQRMGGVVFNVVGEVVGLLSDGQFVPCSELSDMQKEDAIKLVKGAFAHWDDVVLYKDGAIAGSSSHASTISFPSNFLTEENPYSSFPDSHKSGGFSFIRPSVSSPDFISSMLSSGGLGSSDDFALHDIGNMEFRNEPEPHGFASHDVYKDSRGLGKISNSLTFDAESVSQTFCSEDHFRYFDTEISSQPQNLILESQADLSRFLPTQVQRAAAHCKAHTTWMMLKAVLLWRFSIKRIVAKKKSRMRELERYG</sequence>
<protein>
    <submittedName>
        <fullName evidence="1">Uncharacterized protein</fullName>
    </submittedName>
</protein>
<accession>A0ACC2LVM1</accession>
<comment type="caution">
    <text evidence="1">The sequence shown here is derived from an EMBL/GenBank/DDBJ whole genome shotgun (WGS) entry which is preliminary data.</text>
</comment>
<organism evidence="1 2">
    <name type="scientific">Persea americana</name>
    <name type="common">Avocado</name>
    <dbReference type="NCBI Taxonomy" id="3435"/>
    <lineage>
        <taxon>Eukaryota</taxon>
        <taxon>Viridiplantae</taxon>
        <taxon>Streptophyta</taxon>
        <taxon>Embryophyta</taxon>
        <taxon>Tracheophyta</taxon>
        <taxon>Spermatophyta</taxon>
        <taxon>Magnoliopsida</taxon>
        <taxon>Magnoliidae</taxon>
        <taxon>Laurales</taxon>
        <taxon>Lauraceae</taxon>
        <taxon>Persea</taxon>
    </lineage>
</organism>
<evidence type="ECO:0000313" key="2">
    <source>
        <dbReference type="Proteomes" id="UP001234297"/>
    </source>
</evidence>
<proteinExistence type="predicted"/>
<name>A0ACC2LVM1_PERAE</name>
<dbReference type="EMBL" id="CM056811">
    <property type="protein sequence ID" value="KAJ8637273.1"/>
    <property type="molecule type" value="Genomic_DNA"/>
</dbReference>
<keyword evidence="2" id="KW-1185">Reference proteome</keyword>
<dbReference type="Proteomes" id="UP001234297">
    <property type="component" value="Chromosome 3"/>
</dbReference>
<reference evidence="1 2" key="1">
    <citation type="journal article" date="2022" name="Hortic Res">
        <title>A haplotype resolved chromosomal level avocado genome allows analysis of novel avocado genes.</title>
        <authorList>
            <person name="Nath O."/>
            <person name="Fletcher S.J."/>
            <person name="Hayward A."/>
            <person name="Shaw L.M."/>
            <person name="Masouleh A.K."/>
            <person name="Furtado A."/>
            <person name="Henry R.J."/>
            <person name="Mitter N."/>
        </authorList>
    </citation>
    <scope>NUCLEOTIDE SEQUENCE [LARGE SCALE GENOMIC DNA]</scope>
    <source>
        <strain evidence="2">cv. Hass</strain>
    </source>
</reference>